<dbReference type="Proteomes" id="UP000000768">
    <property type="component" value="Chromosome 6"/>
</dbReference>
<dbReference type="EMBL" id="CM000765">
    <property type="protein sequence ID" value="OQU81701.1"/>
    <property type="molecule type" value="Genomic_DNA"/>
</dbReference>
<reference evidence="1" key="2">
    <citation type="submission" date="2017-02" db="EMBL/GenBank/DDBJ databases">
        <title>WGS assembly of Sorghum bicolor.</title>
        <authorList>
            <person name="Paterson A."/>
            <person name="Mullet J."/>
            <person name="Bowers J."/>
            <person name="Bruggmann R."/>
            <person name="Dubchak I."/>
            <person name="Grimwood J."/>
            <person name="Gundlach H."/>
            <person name="Haberer G."/>
            <person name="Hellsten U."/>
            <person name="Mitros T."/>
            <person name="Poliakov A."/>
            <person name="Schmutz J."/>
            <person name="Spannagl M."/>
            <person name="Tang H."/>
            <person name="Wang X."/>
            <person name="Wicker T."/>
            <person name="Bharti A."/>
            <person name="Chapman J."/>
            <person name="Feltus F."/>
            <person name="Gowik U."/>
            <person name="Grigoriev I."/>
            <person name="Lyons E."/>
            <person name="Maher C."/>
            <person name="Martis M."/>
            <person name="Narechania A."/>
            <person name="Otillar R."/>
            <person name="Penning B."/>
            <person name="Salamov A."/>
            <person name="Wang Y."/>
            <person name="Zhang L."/>
            <person name="Carpita N."/>
            <person name="Freeling M."/>
            <person name="Gingle A."/>
            <person name="Hash C."/>
            <person name="Keller B."/>
            <person name="Klein P."/>
            <person name="Kresovich S."/>
            <person name="Mccann M."/>
            <person name="Ming R."/>
            <person name="Peterson D."/>
            <person name="Rahman M."/>
            <person name="Ware D."/>
            <person name="Westhoff P."/>
            <person name="Mayer K."/>
            <person name="Messing J."/>
            <person name="Sims D."/>
            <person name="Jenkins J."/>
            <person name="Shu S."/>
            <person name="Rokhsar D."/>
        </authorList>
    </citation>
    <scope>NUCLEOTIDE SEQUENCE</scope>
</reference>
<sequence length="55" mass="6338">MDLTCQMHCPTLIPEPNTEQGWSRLPKPNMKLDHPVLNIRNKIIPSHYVPNQAYG</sequence>
<name>A0A1Z5RDX3_SORBI</name>
<dbReference type="EMBL" id="CM000765">
    <property type="protein sequence ID" value="OQU81702.1"/>
    <property type="molecule type" value="Genomic_DNA"/>
</dbReference>
<dbReference type="EMBL" id="CM000765">
    <property type="protein sequence ID" value="OQU81703.1"/>
    <property type="molecule type" value="Genomic_DNA"/>
</dbReference>
<accession>A0A1Z5RDX3</accession>
<dbReference type="Gramene" id="OQU81701">
    <property type="protein sequence ID" value="OQU81701"/>
    <property type="gene ID" value="SORBI_3006G105750"/>
</dbReference>
<dbReference type="Gramene" id="OQU81703">
    <property type="protein sequence ID" value="OQU81703"/>
    <property type="gene ID" value="SORBI_3006G105750"/>
</dbReference>
<organism evidence="1 2">
    <name type="scientific">Sorghum bicolor</name>
    <name type="common">Sorghum</name>
    <name type="synonym">Sorghum vulgare</name>
    <dbReference type="NCBI Taxonomy" id="4558"/>
    <lineage>
        <taxon>Eukaryota</taxon>
        <taxon>Viridiplantae</taxon>
        <taxon>Streptophyta</taxon>
        <taxon>Embryophyta</taxon>
        <taxon>Tracheophyta</taxon>
        <taxon>Spermatophyta</taxon>
        <taxon>Magnoliopsida</taxon>
        <taxon>Liliopsida</taxon>
        <taxon>Poales</taxon>
        <taxon>Poaceae</taxon>
        <taxon>PACMAD clade</taxon>
        <taxon>Panicoideae</taxon>
        <taxon>Andropogonodae</taxon>
        <taxon>Andropogoneae</taxon>
        <taxon>Sorghinae</taxon>
        <taxon>Sorghum</taxon>
    </lineage>
</organism>
<dbReference type="EMBL" id="CM000765">
    <property type="protein sequence ID" value="OQU81704.1"/>
    <property type="molecule type" value="Genomic_DNA"/>
</dbReference>
<dbReference type="Gramene" id="OQU81702">
    <property type="protein sequence ID" value="OQU81702"/>
    <property type="gene ID" value="SORBI_3006G105750"/>
</dbReference>
<proteinExistence type="predicted"/>
<keyword evidence="2" id="KW-1185">Reference proteome</keyword>
<dbReference type="Gramene" id="OQU81704">
    <property type="protein sequence ID" value="OQU81704"/>
    <property type="gene ID" value="SORBI_3006G105750"/>
</dbReference>
<evidence type="ECO:0000313" key="2">
    <source>
        <dbReference type="Proteomes" id="UP000000768"/>
    </source>
</evidence>
<reference evidence="1 2" key="1">
    <citation type="journal article" date="2009" name="Nature">
        <title>The Sorghum bicolor genome and the diversification of grasses.</title>
        <authorList>
            <person name="Paterson A.H."/>
            <person name="Bowers J.E."/>
            <person name="Bruggmann R."/>
            <person name="Dubchak I."/>
            <person name="Grimwood J."/>
            <person name="Gundlach H."/>
            <person name="Haberer G."/>
            <person name="Hellsten U."/>
            <person name="Mitros T."/>
            <person name="Poliakov A."/>
            <person name="Schmutz J."/>
            <person name="Spannagl M."/>
            <person name="Tang H."/>
            <person name="Wang X."/>
            <person name="Wicker T."/>
            <person name="Bharti A.K."/>
            <person name="Chapman J."/>
            <person name="Feltus F.A."/>
            <person name="Gowik U."/>
            <person name="Grigoriev I.V."/>
            <person name="Lyons E."/>
            <person name="Maher C.A."/>
            <person name="Martis M."/>
            <person name="Narechania A."/>
            <person name="Otillar R.P."/>
            <person name="Penning B.W."/>
            <person name="Salamov A.A."/>
            <person name="Wang Y."/>
            <person name="Zhang L."/>
            <person name="Carpita N.C."/>
            <person name="Freeling M."/>
            <person name="Gingle A.R."/>
            <person name="Hash C.T."/>
            <person name="Keller B."/>
            <person name="Klein P."/>
            <person name="Kresovich S."/>
            <person name="McCann M.C."/>
            <person name="Ming R."/>
            <person name="Peterson D.G."/>
            <person name="Mehboob-ur-Rahman"/>
            <person name="Ware D."/>
            <person name="Westhoff P."/>
            <person name="Mayer K.F."/>
            <person name="Messing J."/>
            <person name="Rokhsar D.S."/>
        </authorList>
    </citation>
    <scope>NUCLEOTIDE SEQUENCE [LARGE SCALE GENOMIC DNA]</scope>
    <source>
        <strain evidence="2">cv. BTx623</strain>
    </source>
</reference>
<dbReference type="InParanoid" id="A0A1Z5RDX3"/>
<protein>
    <submittedName>
        <fullName evidence="1">Uncharacterized protein</fullName>
    </submittedName>
</protein>
<reference evidence="2" key="3">
    <citation type="journal article" date="2018" name="Plant J.">
        <title>The Sorghum bicolor reference genome: improved assembly, gene annotations, a transcriptome atlas, and signatures of genome organization.</title>
        <authorList>
            <person name="McCormick R.F."/>
            <person name="Truong S.K."/>
            <person name="Sreedasyam A."/>
            <person name="Jenkins J."/>
            <person name="Shu S."/>
            <person name="Sims D."/>
            <person name="Kennedy M."/>
            <person name="Amirebrahimi M."/>
            <person name="Weers B.D."/>
            <person name="McKinley B."/>
            <person name="Mattison A."/>
            <person name="Morishige D.T."/>
            <person name="Grimwood J."/>
            <person name="Schmutz J."/>
            <person name="Mullet J.E."/>
        </authorList>
    </citation>
    <scope>NUCLEOTIDE SEQUENCE [LARGE SCALE GENOMIC DNA]</scope>
    <source>
        <strain evidence="2">cv. BTx623</strain>
    </source>
</reference>
<evidence type="ECO:0000313" key="1">
    <source>
        <dbReference type="EMBL" id="OQU81701.1"/>
    </source>
</evidence>
<gene>
    <name evidence="1" type="ORF">SORBI_3006G105750</name>
</gene>
<dbReference type="AlphaFoldDB" id="A0A1Z5RDX3"/>